<dbReference type="RefSeq" id="WP_189380428.1">
    <property type="nucleotide sequence ID" value="NZ_BMYI01000002.1"/>
</dbReference>
<dbReference type="InterPro" id="IPR036366">
    <property type="entry name" value="PGBDSf"/>
</dbReference>
<dbReference type="InterPro" id="IPR002477">
    <property type="entry name" value="Peptidoglycan-bd-like"/>
</dbReference>
<accession>A0ABQ3F9P8</accession>
<dbReference type="Gene3D" id="2.40.10.120">
    <property type="match status" value="1"/>
</dbReference>
<evidence type="ECO:0000313" key="5">
    <source>
        <dbReference type="Proteomes" id="UP000658305"/>
    </source>
</evidence>
<comment type="caution">
    <text evidence="4">The sequence shown here is derived from an EMBL/GenBank/DDBJ whole genome shotgun (WGS) entry which is preliminary data.</text>
</comment>
<dbReference type="Pfam" id="PF13365">
    <property type="entry name" value="Trypsin_2"/>
    <property type="match status" value="1"/>
</dbReference>
<feature type="chain" id="PRO_5046377475" evidence="2">
    <location>
        <begin position="23"/>
        <end position="605"/>
    </location>
</feature>
<keyword evidence="2" id="KW-0732">Signal</keyword>
<dbReference type="Gene3D" id="1.10.101.10">
    <property type="entry name" value="PGBD-like superfamily/PGBD"/>
    <property type="match status" value="1"/>
</dbReference>
<dbReference type="InterPro" id="IPR009003">
    <property type="entry name" value="Peptidase_S1_PA"/>
</dbReference>
<dbReference type="SUPFAM" id="SSF47090">
    <property type="entry name" value="PGBD-like"/>
    <property type="match status" value="1"/>
</dbReference>
<dbReference type="Proteomes" id="UP000658305">
    <property type="component" value="Unassembled WGS sequence"/>
</dbReference>
<protein>
    <submittedName>
        <fullName evidence="4">Peptidoglycan-binding protein</fullName>
    </submittedName>
</protein>
<evidence type="ECO:0000259" key="3">
    <source>
        <dbReference type="PROSITE" id="PS51724"/>
    </source>
</evidence>
<gene>
    <name evidence="4" type="ORF">GCM10007291_11200</name>
</gene>
<proteinExistence type="predicted"/>
<sequence>MRHILYLLGLVVLLALPQGARAQQQYWLQIEAQPTLREAEDRARAWSALFPDVAGFTLGAGWYALTLGPHLDRDSAQERLVQLKREGLIPRDSYVTDNRALREPFWPTGMNLAPAPAEPEAQPVTVPEVQTLALPDAGTGTDPAPAPEPEAQAAPPEPAPPAIIEESPAEARASEALLSRDQRMELQAALQWYGFYNASIDGAFGPGTRKSMADWQTANGLEPTGILTTMQRDTLVAAHQQAQAELGLQTVTEQEAGIEITLPTALVEFDHYEPPFAHFREKNGSGVRVILISEPGDQSTLYGLYDVLQTLEVVPLSGERSRAERSFTIDGRNGTVASHTYAELSKGLIKGYMLIWNPAQDERMGRVLAAMQSSFRSVGDKALDPGLVPLSDDSRRSLMAGLEVRRPELSRSGFYVDGSGAVLTTREAVEGCNRITLDLRTDATVTFSDAATGLALLKPAQQLSPPAVAELLTGPARPGQEVAVSGYSYEDTLPAPTLTFGTLEEMKGLDGEAGIARLSLQALPGDAGGPVLDGAGTVIGMLMPRDTAGSRKLPDSVTYAAQAATIATRLTEAGITPHASARSGAMAPEDLSRMARGMTVLVSCW</sequence>
<name>A0ABQ3F9P8_9RHOB</name>
<evidence type="ECO:0000256" key="2">
    <source>
        <dbReference type="SAM" id="SignalP"/>
    </source>
</evidence>
<organism evidence="4 5">
    <name type="scientific">Gemmobacter nanjingensis</name>
    <dbReference type="NCBI Taxonomy" id="488454"/>
    <lineage>
        <taxon>Bacteria</taxon>
        <taxon>Pseudomonadati</taxon>
        <taxon>Pseudomonadota</taxon>
        <taxon>Alphaproteobacteria</taxon>
        <taxon>Rhodobacterales</taxon>
        <taxon>Paracoccaceae</taxon>
        <taxon>Gemmobacter</taxon>
    </lineage>
</organism>
<reference evidence="5" key="1">
    <citation type="journal article" date="2019" name="Int. J. Syst. Evol. Microbiol.">
        <title>The Global Catalogue of Microorganisms (GCM) 10K type strain sequencing project: providing services to taxonomists for standard genome sequencing and annotation.</title>
        <authorList>
            <consortium name="The Broad Institute Genomics Platform"/>
            <consortium name="The Broad Institute Genome Sequencing Center for Infectious Disease"/>
            <person name="Wu L."/>
            <person name="Ma J."/>
        </authorList>
    </citation>
    <scope>NUCLEOTIDE SEQUENCE [LARGE SCALE GENOMIC DNA]</scope>
    <source>
        <strain evidence="5">KCTC 23298</strain>
    </source>
</reference>
<dbReference type="InterPro" id="IPR007730">
    <property type="entry name" value="SPOR-like_dom"/>
</dbReference>
<feature type="domain" description="SPOR" evidence="3">
    <location>
        <begin position="20"/>
        <end position="97"/>
    </location>
</feature>
<dbReference type="PROSITE" id="PS51724">
    <property type="entry name" value="SPOR"/>
    <property type="match status" value="1"/>
</dbReference>
<evidence type="ECO:0000313" key="4">
    <source>
        <dbReference type="EMBL" id="GHC14994.1"/>
    </source>
</evidence>
<dbReference type="InterPro" id="IPR036365">
    <property type="entry name" value="PGBD-like_sf"/>
</dbReference>
<evidence type="ECO:0000256" key="1">
    <source>
        <dbReference type="SAM" id="MobiDB-lite"/>
    </source>
</evidence>
<dbReference type="SUPFAM" id="SSF50494">
    <property type="entry name" value="Trypsin-like serine proteases"/>
    <property type="match status" value="1"/>
</dbReference>
<feature type="region of interest" description="Disordered" evidence="1">
    <location>
        <begin position="134"/>
        <end position="163"/>
    </location>
</feature>
<dbReference type="Pfam" id="PF01471">
    <property type="entry name" value="PG_binding_1"/>
    <property type="match status" value="1"/>
</dbReference>
<dbReference type="Pfam" id="PF05036">
    <property type="entry name" value="SPOR"/>
    <property type="match status" value="1"/>
</dbReference>
<dbReference type="EMBL" id="BMYI01000002">
    <property type="protein sequence ID" value="GHC14994.1"/>
    <property type="molecule type" value="Genomic_DNA"/>
</dbReference>
<feature type="signal peptide" evidence="2">
    <location>
        <begin position="1"/>
        <end position="22"/>
    </location>
</feature>
<keyword evidence="5" id="KW-1185">Reference proteome</keyword>